<evidence type="ECO:0000313" key="2">
    <source>
        <dbReference type="Proteomes" id="UP001328107"/>
    </source>
</evidence>
<reference evidence="2" key="1">
    <citation type="submission" date="2022-10" db="EMBL/GenBank/DDBJ databases">
        <title>Genome assembly of Pristionchus species.</title>
        <authorList>
            <person name="Yoshida K."/>
            <person name="Sommer R.J."/>
        </authorList>
    </citation>
    <scope>NUCLEOTIDE SEQUENCE [LARGE SCALE GENOMIC DNA]</scope>
    <source>
        <strain evidence="2">RS5460</strain>
    </source>
</reference>
<dbReference type="EMBL" id="BTRK01000001">
    <property type="protein sequence ID" value="GMR32335.1"/>
    <property type="molecule type" value="Genomic_DNA"/>
</dbReference>
<proteinExistence type="predicted"/>
<keyword evidence="2" id="KW-1185">Reference proteome</keyword>
<evidence type="ECO:0008006" key="3">
    <source>
        <dbReference type="Google" id="ProtNLM"/>
    </source>
</evidence>
<comment type="caution">
    <text evidence="1">The sequence shown here is derived from an EMBL/GenBank/DDBJ whole genome shotgun (WGS) entry which is preliminary data.</text>
</comment>
<dbReference type="SUPFAM" id="SSF49899">
    <property type="entry name" value="Concanavalin A-like lectins/glucanases"/>
    <property type="match status" value="1"/>
</dbReference>
<dbReference type="Proteomes" id="UP001328107">
    <property type="component" value="Unassembled WGS sequence"/>
</dbReference>
<dbReference type="AlphaFoldDB" id="A0AAN4Z6W7"/>
<protein>
    <recommendedName>
        <fullName evidence="3">MAM domain-containing protein</fullName>
    </recommendedName>
</protein>
<name>A0AAN4Z6W7_9BILA</name>
<dbReference type="InterPro" id="IPR013320">
    <property type="entry name" value="ConA-like_dom_sf"/>
</dbReference>
<sequence>MGGGWEASKGAAIFGTRERPVGSFLMAGSPIALPSLHSAILSSDPIQCQEGDSFLHFTYWTSPMVKLRVCTRRPSMGRRFDWCSSDITVGDPGPVKVVVPGSIQYTFEIVIEASNFVLSAFGQEGGVAIIDDLIYYASSVYNCRSIPHIEPPPVFPPSLCSSFSCGSMPNSSCLSSLGEDWLLSNSSSSSFHMGIRRNLQGNYAWTRGPSTSSLLFPSFSLPSDLLLEFCVYSPSEKGLLTLFATFEGTDDRSELFRLPSSTGHNWACNSVPLGKGSYKWLEFSVDGLDNEWSVMGMDEISLISPSSHQPICRR</sequence>
<accession>A0AAN4Z6W7</accession>
<gene>
    <name evidence="1" type="ORF">PMAYCL1PPCAC_02530</name>
</gene>
<evidence type="ECO:0000313" key="1">
    <source>
        <dbReference type="EMBL" id="GMR32335.1"/>
    </source>
</evidence>
<organism evidence="1 2">
    <name type="scientific">Pristionchus mayeri</name>
    <dbReference type="NCBI Taxonomy" id="1317129"/>
    <lineage>
        <taxon>Eukaryota</taxon>
        <taxon>Metazoa</taxon>
        <taxon>Ecdysozoa</taxon>
        <taxon>Nematoda</taxon>
        <taxon>Chromadorea</taxon>
        <taxon>Rhabditida</taxon>
        <taxon>Rhabditina</taxon>
        <taxon>Diplogasteromorpha</taxon>
        <taxon>Diplogasteroidea</taxon>
        <taxon>Neodiplogasteridae</taxon>
        <taxon>Pristionchus</taxon>
    </lineage>
</organism>